<accession>A0A177TXA4</accession>
<reference evidence="1" key="2">
    <citation type="journal article" date="2019" name="IMA Fungus">
        <title>Genome sequencing and comparison of five Tilletia species to identify candidate genes for the detection of regulated species infecting wheat.</title>
        <authorList>
            <person name="Nguyen H.D.T."/>
            <person name="Sultana T."/>
            <person name="Kesanakurti P."/>
            <person name="Hambleton S."/>
        </authorList>
    </citation>
    <scope>NUCLEOTIDE SEQUENCE</scope>
    <source>
        <strain evidence="1">DAOMC 236416</strain>
    </source>
</reference>
<dbReference type="SUPFAM" id="SSF81383">
    <property type="entry name" value="F-box domain"/>
    <property type="match status" value="1"/>
</dbReference>
<keyword evidence="2" id="KW-1185">Reference proteome</keyword>
<dbReference type="Pfam" id="PF00646">
    <property type="entry name" value="F-box"/>
    <property type="match status" value="1"/>
</dbReference>
<protein>
    <submittedName>
        <fullName evidence="1">Uncharacterized protein</fullName>
    </submittedName>
</protein>
<gene>
    <name evidence="1" type="ORF">A4X13_0g1127</name>
</gene>
<dbReference type="PROSITE" id="PS50181">
    <property type="entry name" value="FBOX"/>
    <property type="match status" value="1"/>
</dbReference>
<evidence type="ECO:0000313" key="1">
    <source>
        <dbReference type="EMBL" id="KAE8259281.1"/>
    </source>
</evidence>
<evidence type="ECO:0000313" key="2">
    <source>
        <dbReference type="Proteomes" id="UP000077521"/>
    </source>
</evidence>
<dbReference type="InterPro" id="IPR036047">
    <property type="entry name" value="F-box-like_dom_sf"/>
</dbReference>
<dbReference type="Proteomes" id="UP000077521">
    <property type="component" value="Unassembled WGS sequence"/>
</dbReference>
<organism evidence="1 2">
    <name type="scientific">Tilletia indica</name>
    <dbReference type="NCBI Taxonomy" id="43049"/>
    <lineage>
        <taxon>Eukaryota</taxon>
        <taxon>Fungi</taxon>
        <taxon>Dikarya</taxon>
        <taxon>Basidiomycota</taxon>
        <taxon>Ustilaginomycotina</taxon>
        <taxon>Exobasidiomycetes</taxon>
        <taxon>Tilletiales</taxon>
        <taxon>Tilletiaceae</taxon>
        <taxon>Tilletia</taxon>
    </lineage>
</organism>
<dbReference type="InterPro" id="IPR001810">
    <property type="entry name" value="F-box_dom"/>
</dbReference>
<name>A0A177TXA4_9BASI</name>
<reference evidence="1" key="1">
    <citation type="submission" date="2016-04" db="EMBL/GenBank/DDBJ databases">
        <authorList>
            <person name="Nguyen H.D."/>
            <person name="Samba Siva P."/>
            <person name="Cullis J."/>
            <person name="Levesque C.A."/>
            <person name="Hambleton S."/>
        </authorList>
    </citation>
    <scope>NUCLEOTIDE SEQUENCE</scope>
    <source>
        <strain evidence="1">DAOMC 236416</strain>
    </source>
</reference>
<sequence>MSSPSSPSPATSSTPPTEPFPFLRLPPELQAQILLHCDYFTLKTLHRVCKSVKRLLKDAMFDKALFRPTLKTLSREALAILAQERSCVSDSVVRVHPAIKHSRWRVRDMSGVIYVSNACIDRDPSVLDTLAARNECATCPAVDRLKVVIRRYGTSEDDFSHLIHEDSEMIEHEASGREGGWAVTMAELARSLFKLEFRWRIEILSWNEMDDDDEVGLPFPDGNDRVSAELLPDGSLAVTQEVYDYVYDDYDWGSSWGSGSYDSP</sequence>
<comment type="caution">
    <text evidence="1">The sequence shown here is derived from an EMBL/GenBank/DDBJ whole genome shotgun (WGS) entry which is preliminary data.</text>
</comment>
<dbReference type="AlphaFoldDB" id="A0A177TXA4"/>
<dbReference type="EMBL" id="LWDF02000041">
    <property type="protein sequence ID" value="KAE8259281.1"/>
    <property type="molecule type" value="Genomic_DNA"/>
</dbReference>
<proteinExistence type="predicted"/>